<proteinExistence type="predicted"/>
<keyword evidence="3" id="KW-1185">Reference proteome</keyword>
<keyword evidence="1" id="KW-0472">Membrane</keyword>
<dbReference type="EMBL" id="JARQZJ010000095">
    <property type="protein sequence ID" value="KAK9885331.1"/>
    <property type="molecule type" value="Genomic_DNA"/>
</dbReference>
<evidence type="ECO:0000313" key="3">
    <source>
        <dbReference type="Proteomes" id="UP001431783"/>
    </source>
</evidence>
<dbReference type="PANTHER" id="PTHR39948:SF1">
    <property type="entry name" value="GEO11419P1"/>
    <property type="match status" value="1"/>
</dbReference>
<protein>
    <submittedName>
        <fullName evidence="2">Uncharacterized protein</fullName>
    </submittedName>
</protein>
<evidence type="ECO:0000256" key="1">
    <source>
        <dbReference type="SAM" id="Phobius"/>
    </source>
</evidence>
<name>A0AAW1UZN1_9CUCU</name>
<organism evidence="2 3">
    <name type="scientific">Henosepilachna vigintioctopunctata</name>
    <dbReference type="NCBI Taxonomy" id="420089"/>
    <lineage>
        <taxon>Eukaryota</taxon>
        <taxon>Metazoa</taxon>
        <taxon>Ecdysozoa</taxon>
        <taxon>Arthropoda</taxon>
        <taxon>Hexapoda</taxon>
        <taxon>Insecta</taxon>
        <taxon>Pterygota</taxon>
        <taxon>Neoptera</taxon>
        <taxon>Endopterygota</taxon>
        <taxon>Coleoptera</taxon>
        <taxon>Polyphaga</taxon>
        <taxon>Cucujiformia</taxon>
        <taxon>Coccinelloidea</taxon>
        <taxon>Coccinellidae</taxon>
        <taxon>Epilachninae</taxon>
        <taxon>Epilachnini</taxon>
        <taxon>Henosepilachna</taxon>
    </lineage>
</organism>
<evidence type="ECO:0000313" key="2">
    <source>
        <dbReference type="EMBL" id="KAK9885331.1"/>
    </source>
</evidence>
<sequence>MVQAENLPWANLEIFSMKKTPQHILDRIVTDFMGNPIQVILWLIILIFLSFWLAGICAFCYIIVYFFEACLPALKDISDLLLQGVQLPNICAKKVIEGLA</sequence>
<dbReference type="Proteomes" id="UP001431783">
    <property type="component" value="Unassembled WGS sequence"/>
</dbReference>
<dbReference type="PANTHER" id="PTHR39948">
    <property type="entry name" value="GEO11419P1"/>
    <property type="match status" value="1"/>
</dbReference>
<accession>A0AAW1UZN1</accession>
<dbReference type="AlphaFoldDB" id="A0AAW1UZN1"/>
<comment type="caution">
    <text evidence="2">The sequence shown here is derived from an EMBL/GenBank/DDBJ whole genome shotgun (WGS) entry which is preliminary data.</text>
</comment>
<keyword evidence="1" id="KW-0812">Transmembrane</keyword>
<keyword evidence="1" id="KW-1133">Transmembrane helix</keyword>
<gene>
    <name evidence="2" type="ORF">WA026_010831</name>
</gene>
<feature type="transmembrane region" description="Helical" evidence="1">
    <location>
        <begin position="39"/>
        <end position="67"/>
    </location>
</feature>
<reference evidence="2 3" key="1">
    <citation type="submission" date="2023-03" db="EMBL/GenBank/DDBJ databases">
        <title>Genome insight into feeding habits of ladybird beetles.</title>
        <authorList>
            <person name="Li H.-S."/>
            <person name="Huang Y.-H."/>
            <person name="Pang H."/>
        </authorList>
    </citation>
    <scope>NUCLEOTIDE SEQUENCE [LARGE SCALE GENOMIC DNA]</scope>
    <source>
        <strain evidence="2">SYSU_2023b</strain>
        <tissue evidence="2">Whole body</tissue>
    </source>
</reference>